<feature type="signal peptide" evidence="1">
    <location>
        <begin position="1"/>
        <end position="28"/>
    </location>
</feature>
<evidence type="ECO:0000313" key="2">
    <source>
        <dbReference type="EMBL" id="PWK26658.1"/>
    </source>
</evidence>
<keyword evidence="1" id="KW-0732">Signal</keyword>
<dbReference type="AlphaFoldDB" id="A0A316E871"/>
<gene>
    <name evidence="2" type="ORF">LV89_02167</name>
</gene>
<sequence>MLNFSNIIMKKNLTFIFLLISTLSFSQAVTQKIFDGNINGKIPITLTLNLDGGTVFGNVIYKKKGIPISVIGSQSKNTLFFHELMPDGQVTGIYSAELKGDKITGTWNAIKVNAKDLSLSLSKTQEQIIPRKSLKSVTGTYRYSFGENGGAGEMLVQQIGNDKIAISFNNVTSAPAYNMASIGRTILKYTNNQAIYSNQEFGKCKFKITFLENGAKVDFMEDAYDCGFGHNASTEGNYIRVNSSLPKFEE</sequence>
<protein>
    <submittedName>
        <fullName evidence="2">Uncharacterized protein</fullName>
    </submittedName>
</protein>
<comment type="caution">
    <text evidence="2">The sequence shown here is derived from an EMBL/GenBank/DDBJ whole genome shotgun (WGS) entry which is preliminary data.</text>
</comment>
<proteinExistence type="predicted"/>
<keyword evidence="3" id="KW-1185">Reference proteome</keyword>
<organism evidence="2 3">
    <name type="scientific">Arcicella aurantiaca</name>
    <dbReference type="NCBI Taxonomy" id="591202"/>
    <lineage>
        <taxon>Bacteria</taxon>
        <taxon>Pseudomonadati</taxon>
        <taxon>Bacteroidota</taxon>
        <taxon>Cytophagia</taxon>
        <taxon>Cytophagales</taxon>
        <taxon>Flectobacillaceae</taxon>
        <taxon>Arcicella</taxon>
    </lineage>
</organism>
<dbReference type="Proteomes" id="UP000245489">
    <property type="component" value="Unassembled WGS sequence"/>
</dbReference>
<reference evidence="2 3" key="1">
    <citation type="submission" date="2018-05" db="EMBL/GenBank/DDBJ databases">
        <title>Genomic Encyclopedia of Archaeal and Bacterial Type Strains, Phase II (KMG-II): from individual species to whole genera.</title>
        <authorList>
            <person name="Goeker M."/>
        </authorList>
    </citation>
    <scope>NUCLEOTIDE SEQUENCE [LARGE SCALE GENOMIC DNA]</scope>
    <source>
        <strain evidence="2 3">DSM 22214</strain>
    </source>
</reference>
<feature type="chain" id="PRO_5016280922" evidence="1">
    <location>
        <begin position="29"/>
        <end position="250"/>
    </location>
</feature>
<dbReference type="EMBL" id="QGGO01000010">
    <property type="protein sequence ID" value="PWK26658.1"/>
    <property type="molecule type" value="Genomic_DNA"/>
</dbReference>
<evidence type="ECO:0000256" key="1">
    <source>
        <dbReference type="SAM" id="SignalP"/>
    </source>
</evidence>
<name>A0A316E871_9BACT</name>
<evidence type="ECO:0000313" key="3">
    <source>
        <dbReference type="Proteomes" id="UP000245489"/>
    </source>
</evidence>
<accession>A0A316E871</accession>